<dbReference type="Pfam" id="PF07722">
    <property type="entry name" value="Peptidase_C26"/>
    <property type="match status" value="1"/>
</dbReference>
<dbReference type="GO" id="GO:0033969">
    <property type="term" value="F:gamma-glutamyl-gamma-aminobutyrate hydrolase activity"/>
    <property type="evidence" value="ECO:0007669"/>
    <property type="project" value="TreeGrafter"/>
</dbReference>
<dbReference type="Gene3D" id="3.40.50.880">
    <property type="match status" value="1"/>
</dbReference>
<comment type="caution">
    <text evidence="1">The sequence shown here is derived from an EMBL/GenBank/DDBJ whole genome shotgun (WGS) entry which is preliminary data.</text>
</comment>
<reference evidence="1" key="1">
    <citation type="submission" date="2020-07" db="EMBL/GenBank/DDBJ databases">
        <title>Severe corrosion of carbon steel in oil field produced water can be linked to methanogenic archaea containing a special type of NiFe hydrogenase.</title>
        <authorList>
            <person name="Lahme S."/>
            <person name="Mand J."/>
            <person name="Longwell J."/>
            <person name="Smith R."/>
            <person name="Enning D."/>
        </authorList>
    </citation>
    <scope>NUCLEOTIDE SEQUENCE</scope>
    <source>
        <strain evidence="1">MIC098Bin6</strain>
    </source>
</reference>
<accession>A0A931CYD7</accession>
<evidence type="ECO:0000313" key="2">
    <source>
        <dbReference type="Proteomes" id="UP000706172"/>
    </source>
</evidence>
<proteinExistence type="predicted"/>
<dbReference type="SUPFAM" id="SSF52317">
    <property type="entry name" value="Class I glutamine amidotransferase-like"/>
    <property type="match status" value="1"/>
</dbReference>
<dbReference type="PANTHER" id="PTHR43235">
    <property type="entry name" value="GLUTAMINE AMIDOTRANSFERASE PB2B2.05-RELATED"/>
    <property type="match status" value="1"/>
</dbReference>
<dbReference type="GO" id="GO:0005829">
    <property type="term" value="C:cytosol"/>
    <property type="evidence" value="ECO:0007669"/>
    <property type="project" value="TreeGrafter"/>
</dbReference>
<dbReference type="InterPro" id="IPR044668">
    <property type="entry name" value="PuuD-like"/>
</dbReference>
<evidence type="ECO:0000313" key="1">
    <source>
        <dbReference type="EMBL" id="MBG0779691.1"/>
    </source>
</evidence>
<dbReference type="Proteomes" id="UP000706172">
    <property type="component" value="Unassembled WGS sequence"/>
</dbReference>
<protein>
    <submittedName>
        <fullName evidence="1">Gamma-glutamyl-gamma-aminobutyrate hydrolase family protein</fullName>
    </submittedName>
</protein>
<keyword evidence="1" id="KW-0378">Hydrolase</keyword>
<dbReference type="PANTHER" id="PTHR43235:SF1">
    <property type="entry name" value="GLUTAMINE AMIDOTRANSFERASE PB2B2.05-RELATED"/>
    <property type="match status" value="1"/>
</dbReference>
<dbReference type="PROSITE" id="PS51273">
    <property type="entry name" value="GATASE_TYPE_1"/>
    <property type="match status" value="1"/>
</dbReference>
<sequence>MALRPRVGVTGSARRWAPAWWCTKTALNLAGASAMRISTRHGNADETLDALIIGGGNDISPEHYDGDLTSPVVYDPDRDLLEIRWIRYALHHKIPMLGICRGAQLINVVLGGNLHQDIRNLRHLTYNRPGLLPTKQVKIEPDARLAHICGKHNLRVNSLHHQAIQKPGNGLHVVGRDLDGIIQAVETRSGRKIIGVQWHPEYLFYLPAQFALFQWLIQKEWL</sequence>
<dbReference type="GO" id="GO:0006598">
    <property type="term" value="P:polyamine catabolic process"/>
    <property type="evidence" value="ECO:0007669"/>
    <property type="project" value="TreeGrafter"/>
</dbReference>
<dbReference type="AlphaFoldDB" id="A0A931CYD7"/>
<dbReference type="InterPro" id="IPR011697">
    <property type="entry name" value="Peptidase_C26"/>
</dbReference>
<dbReference type="InterPro" id="IPR029062">
    <property type="entry name" value="Class_I_gatase-like"/>
</dbReference>
<dbReference type="EMBL" id="JACCQK010000408">
    <property type="protein sequence ID" value="MBG0779691.1"/>
    <property type="molecule type" value="Genomic_DNA"/>
</dbReference>
<organism evidence="1 2">
    <name type="scientific">Desulfotignum balticum</name>
    <dbReference type="NCBI Taxonomy" id="115781"/>
    <lineage>
        <taxon>Bacteria</taxon>
        <taxon>Pseudomonadati</taxon>
        <taxon>Thermodesulfobacteriota</taxon>
        <taxon>Desulfobacteria</taxon>
        <taxon>Desulfobacterales</taxon>
        <taxon>Desulfobacteraceae</taxon>
        <taxon>Desulfotignum</taxon>
    </lineage>
</organism>
<gene>
    <name evidence="1" type="ORF">H0S81_07170</name>
</gene>
<dbReference type="CDD" id="cd01745">
    <property type="entry name" value="GATase1_2"/>
    <property type="match status" value="1"/>
</dbReference>
<name>A0A931CYD7_9BACT</name>